<reference evidence="1" key="2">
    <citation type="journal article" date="2022" name="New Phytol.">
        <title>Evolutionary transition to the ectomycorrhizal habit in the genomes of a hyperdiverse lineage of mushroom-forming fungi.</title>
        <authorList>
            <person name="Looney B."/>
            <person name="Miyauchi S."/>
            <person name="Morin E."/>
            <person name="Drula E."/>
            <person name="Courty P.E."/>
            <person name="Kohler A."/>
            <person name="Kuo A."/>
            <person name="LaButti K."/>
            <person name="Pangilinan J."/>
            <person name="Lipzen A."/>
            <person name="Riley R."/>
            <person name="Andreopoulos W."/>
            <person name="He G."/>
            <person name="Johnson J."/>
            <person name="Nolan M."/>
            <person name="Tritt A."/>
            <person name="Barry K.W."/>
            <person name="Grigoriev I.V."/>
            <person name="Nagy L.G."/>
            <person name="Hibbett D."/>
            <person name="Henrissat B."/>
            <person name="Matheny P.B."/>
            <person name="Labbe J."/>
            <person name="Martin F.M."/>
        </authorList>
    </citation>
    <scope>NUCLEOTIDE SEQUENCE</scope>
    <source>
        <strain evidence="1">EC-137</strain>
    </source>
</reference>
<proteinExistence type="predicted"/>
<keyword evidence="2" id="KW-1185">Reference proteome</keyword>
<dbReference type="Proteomes" id="UP000814128">
    <property type="component" value="Unassembled WGS sequence"/>
</dbReference>
<evidence type="ECO:0000313" key="2">
    <source>
        <dbReference type="Proteomes" id="UP000814128"/>
    </source>
</evidence>
<dbReference type="EMBL" id="MU273954">
    <property type="protein sequence ID" value="KAI0027237.1"/>
    <property type="molecule type" value="Genomic_DNA"/>
</dbReference>
<feature type="non-terminal residue" evidence="1">
    <location>
        <position position="194"/>
    </location>
</feature>
<name>A0ACB8Q6A1_9AGAM</name>
<accession>A0ACB8Q6A1</accession>
<reference evidence="1" key="1">
    <citation type="submission" date="2021-02" db="EMBL/GenBank/DDBJ databases">
        <authorList>
            <consortium name="DOE Joint Genome Institute"/>
            <person name="Ahrendt S."/>
            <person name="Looney B.P."/>
            <person name="Miyauchi S."/>
            <person name="Morin E."/>
            <person name="Drula E."/>
            <person name="Courty P.E."/>
            <person name="Chicoki N."/>
            <person name="Fauchery L."/>
            <person name="Kohler A."/>
            <person name="Kuo A."/>
            <person name="Labutti K."/>
            <person name="Pangilinan J."/>
            <person name="Lipzen A."/>
            <person name="Riley R."/>
            <person name="Andreopoulos W."/>
            <person name="He G."/>
            <person name="Johnson J."/>
            <person name="Barry K.W."/>
            <person name="Grigoriev I.V."/>
            <person name="Nagy L."/>
            <person name="Hibbett D."/>
            <person name="Henrissat B."/>
            <person name="Matheny P.B."/>
            <person name="Labbe J."/>
            <person name="Martin F."/>
        </authorList>
    </citation>
    <scope>NUCLEOTIDE SEQUENCE</scope>
    <source>
        <strain evidence="1">EC-137</strain>
    </source>
</reference>
<feature type="non-terminal residue" evidence="1">
    <location>
        <position position="1"/>
    </location>
</feature>
<organism evidence="1 2">
    <name type="scientific">Vararia minispora EC-137</name>
    <dbReference type="NCBI Taxonomy" id="1314806"/>
    <lineage>
        <taxon>Eukaryota</taxon>
        <taxon>Fungi</taxon>
        <taxon>Dikarya</taxon>
        <taxon>Basidiomycota</taxon>
        <taxon>Agaricomycotina</taxon>
        <taxon>Agaricomycetes</taxon>
        <taxon>Russulales</taxon>
        <taxon>Lachnocladiaceae</taxon>
        <taxon>Vararia</taxon>
    </lineage>
</organism>
<comment type="caution">
    <text evidence="1">The sequence shown here is derived from an EMBL/GenBank/DDBJ whole genome shotgun (WGS) entry which is preliminary data.</text>
</comment>
<protein>
    <submittedName>
        <fullName evidence="1">Uncharacterized protein</fullName>
    </submittedName>
</protein>
<gene>
    <name evidence="1" type="ORF">K488DRAFT_16377</name>
</gene>
<sequence>LRPITITFPRLARADGSARFAFGPISALASLSGPFPAPPAAEHPSGATLDILVRPASNIPGPSARTHAAALRAVLEAALVLARCPRTLVSVVVQALGHSVGAGAGRGRRAGKGREDVLINAAACAALCAASLPLRGVPVALSVACLPAPTASGSGAAILVLDPTDAELAAAGAAGCFAFVVGRGAAVPVWMAWR</sequence>
<evidence type="ECO:0000313" key="1">
    <source>
        <dbReference type="EMBL" id="KAI0027237.1"/>
    </source>
</evidence>